<feature type="transmembrane region" description="Helical" evidence="2">
    <location>
        <begin position="38"/>
        <end position="68"/>
    </location>
</feature>
<feature type="transmembrane region" description="Helical" evidence="2">
    <location>
        <begin position="362"/>
        <end position="384"/>
    </location>
</feature>
<dbReference type="Pfam" id="PF07670">
    <property type="entry name" value="Gate"/>
    <property type="match status" value="1"/>
</dbReference>
<feature type="transmembrane region" description="Helical" evidence="2">
    <location>
        <begin position="80"/>
        <end position="101"/>
    </location>
</feature>
<evidence type="ECO:0000256" key="1">
    <source>
        <dbReference type="SAM" id="MobiDB-lite"/>
    </source>
</evidence>
<dbReference type="AlphaFoldDB" id="A0A2R5EJB2"/>
<protein>
    <submittedName>
        <fullName evidence="4">Sporulation integral membrane protein YlbJ</fullName>
    </submittedName>
</protein>
<evidence type="ECO:0000313" key="4">
    <source>
        <dbReference type="EMBL" id="GBG06706.1"/>
    </source>
</evidence>
<evidence type="ECO:0000313" key="5">
    <source>
        <dbReference type="Proteomes" id="UP000245202"/>
    </source>
</evidence>
<dbReference type="EMBL" id="BDQX01000054">
    <property type="protein sequence ID" value="GBG06706.1"/>
    <property type="molecule type" value="Genomic_DNA"/>
</dbReference>
<gene>
    <name evidence="4" type="ORF">PAT3040_01238</name>
</gene>
<keyword evidence="5" id="KW-1185">Reference proteome</keyword>
<keyword evidence="2" id="KW-0472">Membrane</keyword>
<organism evidence="4 5">
    <name type="scientific">Paenibacillus agaridevorans</name>
    <dbReference type="NCBI Taxonomy" id="171404"/>
    <lineage>
        <taxon>Bacteria</taxon>
        <taxon>Bacillati</taxon>
        <taxon>Bacillota</taxon>
        <taxon>Bacilli</taxon>
        <taxon>Bacillales</taxon>
        <taxon>Paenibacillaceae</taxon>
        <taxon>Paenibacillus</taxon>
    </lineage>
</organism>
<feature type="transmembrane region" description="Helical" evidence="2">
    <location>
        <begin position="122"/>
        <end position="143"/>
    </location>
</feature>
<feature type="transmembrane region" description="Helical" evidence="2">
    <location>
        <begin position="322"/>
        <end position="342"/>
    </location>
</feature>
<feature type="transmembrane region" description="Helical" evidence="2">
    <location>
        <begin position="254"/>
        <end position="275"/>
    </location>
</feature>
<accession>A0A2R5EJB2</accession>
<feature type="domain" description="Nucleoside transporter/FeoB GTPase Gate" evidence="3">
    <location>
        <begin position="44"/>
        <end position="114"/>
    </location>
</feature>
<feature type="compositionally biased region" description="Low complexity" evidence="1">
    <location>
        <begin position="194"/>
        <end position="209"/>
    </location>
</feature>
<keyword evidence="2" id="KW-1133">Transmembrane helix</keyword>
<proteinExistence type="predicted"/>
<sequence>MLRSMIHPLSLTAMSALFVALLMAVFPNETIYASLRGLSIWWQVLFPALFPFFVISEVLLGLGIVHFLGKLLDPLMRPLFRLPGIGGFVVAMGYMSGYPVGARLTSQLWEQRLITRIEGERLVAFTTTSDPIFLIGAVSVGFFHNVALAPVLAAAHYGSGFAVGLLMRLHGRSEEIGSKRHGSSEPSAENPIVSASTSSSSARGDSDPSPSVPVAGGKTRQRSRFYSALHAMHEARLLDGRDMGRLLQDAVQSALKLMIVVGGLVVFFSVVMEMLTHAGLVSALSEGLRLVLGLAGLPPALADAVVYGLFEVTLGARAAGMAGTGLLHQAAIAAWVLSWAGLSVHAQVASLVSRTTMRYRPFLIARLLHAFLAAIMVYLLWGFLGPSL</sequence>
<comment type="caution">
    <text evidence="4">The sequence shown here is derived from an EMBL/GenBank/DDBJ whole genome shotgun (WGS) entry which is preliminary data.</text>
</comment>
<keyword evidence="2" id="KW-0812">Transmembrane</keyword>
<evidence type="ECO:0000259" key="3">
    <source>
        <dbReference type="Pfam" id="PF07670"/>
    </source>
</evidence>
<feature type="transmembrane region" description="Helical" evidence="2">
    <location>
        <begin position="6"/>
        <end position="26"/>
    </location>
</feature>
<reference evidence="4 5" key="1">
    <citation type="submission" date="2017-08" db="EMBL/GenBank/DDBJ databases">
        <title>Substantial Increase in Enzyme Production by Combined Drug-Resistance Mutations in Paenibacillus agaridevorans.</title>
        <authorList>
            <person name="Tanaka Y."/>
            <person name="Funane K."/>
            <person name="Hosaka T."/>
            <person name="Shiwa Y."/>
            <person name="Fujita N."/>
            <person name="Miyazaki T."/>
            <person name="Yoshikawa H."/>
            <person name="Murakami K."/>
            <person name="Kasahara K."/>
            <person name="Inaoka T."/>
            <person name="Hiraga Y."/>
            <person name="Ochi K."/>
        </authorList>
    </citation>
    <scope>NUCLEOTIDE SEQUENCE [LARGE SCALE GENOMIC DNA]</scope>
    <source>
        <strain evidence="4 5">T-3040</strain>
    </source>
</reference>
<dbReference type="InterPro" id="IPR011642">
    <property type="entry name" value="Gate_dom"/>
</dbReference>
<feature type="region of interest" description="Disordered" evidence="1">
    <location>
        <begin position="176"/>
        <end position="219"/>
    </location>
</feature>
<dbReference type="RefSeq" id="WP_108991909.1">
    <property type="nucleotide sequence ID" value="NZ_BDQX01000054.1"/>
</dbReference>
<name>A0A2R5EJB2_9BACL</name>
<evidence type="ECO:0000256" key="2">
    <source>
        <dbReference type="SAM" id="Phobius"/>
    </source>
</evidence>
<dbReference type="Proteomes" id="UP000245202">
    <property type="component" value="Unassembled WGS sequence"/>
</dbReference>
<feature type="transmembrane region" description="Helical" evidence="2">
    <location>
        <begin position="287"/>
        <end position="310"/>
    </location>
</feature>